<accession>F8ABJ6</accession>
<feature type="domain" description="PcRGLX/YetA-like N-terminal RIFT barrel" evidence="1">
    <location>
        <begin position="17"/>
        <end position="67"/>
    </location>
</feature>
<dbReference type="AlphaFoldDB" id="F8ABJ6"/>
<dbReference type="Proteomes" id="UP000006793">
    <property type="component" value="Chromosome"/>
</dbReference>
<dbReference type="PANTHER" id="PTHR40081">
    <property type="entry name" value="CONCANAVALIN A-LIKE LECTIN/GLUCANASE"/>
    <property type="match status" value="1"/>
</dbReference>
<evidence type="ECO:0000313" key="2">
    <source>
        <dbReference type="EMBL" id="AEH45593.1"/>
    </source>
</evidence>
<dbReference type="OrthoDB" id="262615at2"/>
<dbReference type="InterPro" id="IPR045793">
    <property type="entry name" value="PcRGLX/YetA-like"/>
</dbReference>
<dbReference type="STRING" id="667014.Thein_1735"/>
<dbReference type="PATRIC" id="fig|667014.3.peg.1787"/>
<gene>
    <name evidence="2" type="ordered locus">Thein_1735</name>
</gene>
<name>F8ABJ6_THEID</name>
<evidence type="ECO:0000259" key="1">
    <source>
        <dbReference type="Pfam" id="PF19501"/>
    </source>
</evidence>
<dbReference type="Pfam" id="PF19501">
    <property type="entry name" value="PcRGLX_1st"/>
    <property type="match status" value="1"/>
</dbReference>
<organism evidence="2 3">
    <name type="scientific">Thermodesulfatator indicus (strain DSM 15286 / JCM 11887 / CIR29812)</name>
    <dbReference type="NCBI Taxonomy" id="667014"/>
    <lineage>
        <taxon>Bacteria</taxon>
        <taxon>Pseudomonadati</taxon>
        <taxon>Thermodesulfobacteriota</taxon>
        <taxon>Thermodesulfobacteria</taxon>
        <taxon>Thermodesulfobacteriales</taxon>
        <taxon>Thermodesulfatatoraceae</taxon>
        <taxon>Thermodesulfatator</taxon>
    </lineage>
</organism>
<dbReference type="InterPro" id="IPR008928">
    <property type="entry name" value="6-hairpin_glycosidase_sf"/>
</dbReference>
<dbReference type="KEGG" id="tid:Thein_1735"/>
<dbReference type="PaxDb" id="667014-Thein_1735"/>
<keyword evidence="3" id="KW-1185">Reference proteome</keyword>
<dbReference type="eggNOG" id="COG3533">
    <property type="taxonomic scope" value="Bacteria"/>
</dbReference>
<dbReference type="InterPro" id="IPR048329">
    <property type="entry name" value="PcRGLX_1st"/>
</dbReference>
<dbReference type="GO" id="GO:0005975">
    <property type="term" value="P:carbohydrate metabolic process"/>
    <property type="evidence" value="ECO:0007669"/>
    <property type="project" value="InterPro"/>
</dbReference>
<sequence length="832" mass="96835">MTKKLTYITLQEKAGIKRVKEPVSFGLPLPKGLVKNPKQLVILDSQESQLTSQWEPTLLWPDGSLKWVLGNFLADLKPGEKKNYAIALVETHSKLKSSFVIRQTENEININNGQTSILISKLSSFLENIFLNSTPLFAKTKWQVIGSKDKETSLKIKSLAIEESGPLKVVIGIKGQISSPKRDLHLLFYQRFTFWAGLSLVKIEFTVRNPRRAKHKGGYWDLGDPGSMYIKDLSLVLWPSQPAETILFSTETSNPFQETVPPFEIYQDSSGGKLWQSPVHVNKDGIVSLTFKGYRLKAGHSETYGLRASPLVKILTKDKTEISLAVPYFWQNFPKAIKVEKDLICISLFPKEFNDLHEVQGGEQKTHEFWLAFGDEKYPAPELAWTYSPITPILDPNWISQTEAVLYFSENQGDKNYNKITQEAVEGENSFFIKREKIDEYGWRNFGDVYADHETIFHKGKRPLVSHYNNQYDLIYSFLIQFLRTGDIRWFNLGHELARHVYDIDVYHTEEDKQAYNNGLFWHTFHYVDAYRSTHRCYSRDAGITGGGPSNEHLYSSGLLLYYLLTGDPRAKEVVIKFGEHVIEMDKPLKFLRWLDNSPSGLASQTRDPWYHGPGRGAGNSINCLLDAYQLTRDRKFLAKAEELIRRCIHPRDDIEARELRKPEKRWSYTVFLQVLGKYLLLKHEWNELDYMFAYGRESLLHYARWMAKNEYIYLDKPELLEYPTETWAAQEIRKAEVFNLAAYFSSATNERKLFLEKAKFFYQESLERLLSFSTWSFTRPLAIILQSGFSFYWFEKLAPPKWPEENYDFGEPENFVPQKIRVKKKLLWWKR</sequence>
<dbReference type="SUPFAM" id="SSF48208">
    <property type="entry name" value="Six-hairpin glycosidases"/>
    <property type="match status" value="1"/>
</dbReference>
<protein>
    <recommendedName>
        <fullName evidence="1">PcRGLX/YetA-like N-terminal RIFT barrel domain-containing protein</fullName>
    </recommendedName>
</protein>
<dbReference type="HOGENOM" id="CLU_331129_0_0_0"/>
<reference evidence="2 3" key="2">
    <citation type="journal article" date="2012" name="Stand. Genomic Sci.">
        <title>Complete genome sequence of the thermophilic sulfate-reducing ocean bacterium Thermodesulfatator indicus type strain (CIR29812(T)).</title>
        <authorList>
            <person name="Anderson I."/>
            <person name="Saunders E."/>
            <person name="Lapidus A."/>
            <person name="Nolan M."/>
            <person name="Lucas S."/>
            <person name="Tice H."/>
            <person name="Del Rio T.G."/>
            <person name="Cheng J.F."/>
            <person name="Han C."/>
            <person name="Tapia R."/>
            <person name="Goodwin L.A."/>
            <person name="Pitluck S."/>
            <person name="Liolios K."/>
            <person name="Mavromatis K."/>
            <person name="Pagani I."/>
            <person name="Ivanova N."/>
            <person name="Mikhailova N."/>
            <person name="Pati A."/>
            <person name="Chen A."/>
            <person name="Palaniappan K."/>
            <person name="Land M."/>
            <person name="Hauser L."/>
            <person name="Jeffries C.D."/>
            <person name="Chang Y.J."/>
            <person name="Brambilla E.M."/>
            <person name="Rohde M."/>
            <person name="Spring S."/>
            <person name="Goker M."/>
            <person name="Detter J.C."/>
            <person name="Woyke T."/>
            <person name="Bristow J."/>
            <person name="Eisen J.A."/>
            <person name="Markowitz V."/>
            <person name="Hugenholtz P."/>
            <person name="Kyrpides N.C."/>
            <person name="Klenk H.P."/>
        </authorList>
    </citation>
    <scope>NUCLEOTIDE SEQUENCE [LARGE SCALE GENOMIC DNA]</scope>
    <source>
        <strain evidence="3">DSM 15286 / JCM 11887 / CIR29812</strain>
    </source>
</reference>
<dbReference type="EMBL" id="CP002683">
    <property type="protein sequence ID" value="AEH45593.1"/>
    <property type="molecule type" value="Genomic_DNA"/>
</dbReference>
<proteinExistence type="predicted"/>
<dbReference type="RefSeq" id="WP_013908334.1">
    <property type="nucleotide sequence ID" value="NC_015681.1"/>
</dbReference>
<evidence type="ECO:0000313" key="3">
    <source>
        <dbReference type="Proteomes" id="UP000006793"/>
    </source>
</evidence>
<dbReference type="PANTHER" id="PTHR40081:SF1">
    <property type="entry name" value="TAT PATHWAY SIGNAL SEQUENCE DOMAIN PROTEIN"/>
    <property type="match status" value="1"/>
</dbReference>
<reference evidence="3" key="1">
    <citation type="submission" date="2011-04" db="EMBL/GenBank/DDBJ databases">
        <title>The complete genome of Thermodesulfatator indicus DSM 15286.</title>
        <authorList>
            <person name="Lucas S."/>
            <person name="Copeland A."/>
            <person name="Lapidus A."/>
            <person name="Bruce D."/>
            <person name="Goodwin L."/>
            <person name="Pitluck S."/>
            <person name="Peters L."/>
            <person name="Kyrpides N."/>
            <person name="Mavromatis K."/>
            <person name="Pagani I."/>
            <person name="Ivanova N."/>
            <person name="Saunders L."/>
            <person name="Detter J.C."/>
            <person name="Tapia R."/>
            <person name="Han C."/>
            <person name="Land M."/>
            <person name="Hauser L."/>
            <person name="Markowitz V."/>
            <person name="Cheng J.-F."/>
            <person name="Hugenholtz P."/>
            <person name="Woyke T."/>
            <person name="Wu D."/>
            <person name="Spring S."/>
            <person name="Schroeder M."/>
            <person name="Brambilla E."/>
            <person name="Klenk H.-P."/>
            <person name="Eisen J.A."/>
        </authorList>
    </citation>
    <scope>NUCLEOTIDE SEQUENCE [LARGE SCALE GENOMIC DNA]</scope>
    <source>
        <strain evidence="3">DSM 15286 / JCM 11887 / CIR29812</strain>
    </source>
</reference>
<dbReference type="InParanoid" id="F8ABJ6"/>